<dbReference type="GO" id="GO:0004518">
    <property type="term" value="F:nuclease activity"/>
    <property type="evidence" value="ECO:0007669"/>
    <property type="project" value="UniProtKB-KW"/>
</dbReference>
<dbReference type="InterPro" id="IPR029060">
    <property type="entry name" value="PIN-like_dom_sf"/>
</dbReference>
<dbReference type="GO" id="GO:0046872">
    <property type="term" value="F:metal ion binding"/>
    <property type="evidence" value="ECO:0007669"/>
    <property type="project" value="UniProtKB-KW"/>
</dbReference>
<name>F5XK48_MICPN</name>
<dbReference type="GO" id="GO:0016787">
    <property type="term" value="F:hydrolase activity"/>
    <property type="evidence" value="ECO:0007669"/>
    <property type="project" value="UniProtKB-KW"/>
</dbReference>
<dbReference type="Pfam" id="PF01850">
    <property type="entry name" value="PIN"/>
    <property type="match status" value="1"/>
</dbReference>
<proteinExistence type="predicted"/>
<evidence type="ECO:0000256" key="3">
    <source>
        <dbReference type="ARBA" id="ARBA00022801"/>
    </source>
</evidence>
<keyword evidence="1" id="KW-0540">Nuclease</keyword>
<evidence type="ECO:0000256" key="1">
    <source>
        <dbReference type="ARBA" id="ARBA00022722"/>
    </source>
</evidence>
<protein>
    <recommendedName>
        <fullName evidence="5">PIN domain-containing protein</fullName>
    </recommendedName>
</protein>
<dbReference type="Proteomes" id="UP000007947">
    <property type="component" value="Chromosome"/>
</dbReference>
<gene>
    <name evidence="6" type="ordered locus">MLP_05300</name>
</gene>
<evidence type="ECO:0000256" key="4">
    <source>
        <dbReference type="ARBA" id="ARBA00022842"/>
    </source>
</evidence>
<dbReference type="KEGG" id="mph:MLP_05300"/>
<dbReference type="eggNOG" id="COG4113">
    <property type="taxonomic scope" value="Bacteria"/>
</dbReference>
<dbReference type="SUPFAM" id="SSF88723">
    <property type="entry name" value="PIN domain-like"/>
    <property type="match status" value="1"/>
</dbReference>
<dbReference type="RefSeq" id="WP_013861433.1">
    <property type="nucleotide sequence ID" value="NC_015635.1"/>
</dbReference>
<sequence>MIVDAALVIDAVADPGRRGQAARAALKSVPAAEVLRTPGHFAFEVMSGLRSAVNRPHHPLQPADLPAALQAAAGLGIIIEGTPWPDVERAWALAQGSLRYADAIYVAAGERHQSALLTANGQIEKSGAVIHCEVITISPPVP</sequence>
<keyword evidence="7" id="KW-1185">Reference proteome</keyword>
<keyword evidence="4" id="KW-0460">Magnesium</keyword>
<keyword evidence="3" id="KW-0378">Hydrolase</keyword>
<dbReference type="InterPro" id="IPR002716">
    <property type="entry name" value="PIN_dom"/>
</dbReference>
<evidence type="ECO:0000259" key="5">
    <source>
        <dbReference type="Pfam" id="PF01850"/>
    </source>
</evidence>
<evidence type="ECO:0000313" key="6">
    <source>
        <dbReference type="EMBL" id="BAK33544.1"/>
    </source>
</evidence>
<dbReference type="OrthoDB" id="4750280at2"/>
<keyword evidence="2" id="KW-0479">Metal-binding</keyword>
<accession>F5XK48</accession>
<dbReference type="Gene3D" id="3.40.50.1010">
    <property type="entry name" value="5'-nuclease"/>
    <property type="match status" value="1"/>
</dbReference>
<feature type="domain" description="PIN" evidence="5">
    <location>
        <begin position="1"/>
        <end position="124"/>
    </location>
</feature>
<dbReference type="HOGENOM" id="CLU_121774_0_0_11"/>
<dbReference type="AlphaFoldDB" id="F5XK48"/>
<reference evidence="6 7" key="1">
    <citation type="submission" date="2011-05" db="EMBL/GenBank/DDBJ databases">
        <title>Whole genome sequence of Microlunatus phosphovorus NM-1.</title>
        <authorList>
            <person name="Hosoyama A."/>
            <person name="Sasaki K."/>
            <person name="Harada T."/>
            <person name="Igarashi R."/>
            <person name="Kawakoshi A."/>
            <person name="Sasagawa M."/>
            <person name="Fukada J."/>
            <person name="Nakamura S."/>
            <person name="Katano Y."/>
            <person name="Hanada S."/>
            <person name="Kamagata Y."/>
            <person name="Nakamura N."/>
            <person name="Yamazaki S."/>
            <person name="Fujita N."/>
        </authorList>
    </citation>
    <scope>NUCLEOTIDE SEQUENCE [LARGE SCALE GENOMIC DNA]</scope>
    <source>
        <strain evidence="7">ATCC 700054 / DSM 10555 / JCM 9379 / NBRC 101784 / NCIMB 13414 / VKM Ac-1990 / NM-1</strain>
    </source>
</reference>
<dbReference type="STRING" id="1032480.MLP_05300"/>
<organism evidence="6 7">
    <name type="scientific">Microlunatus phosphovorus (strain ATCC 700054 / DSM 10555 / JCM 9379 / NBRC 101784 / NCIMB 13414 / VKM Ac-1990 / NM-1)</name>
    <dbReference type="NCBI Taxonomy" id="1032480"/>
    <lineage>
        <taxon>Bacteria</taxon>
        <taxon>Bacillati</taxon>
        <taxon>Actinomycetota</taxon>
        <taxon>Actinomycetes</taxon>
        <taxon>Propionibacteriales</taxon>
        <taxon>Propionibacteriaceae</taxon>
        <taxon>Microlunatus</taxon>
    </lineage>
</organism>
<evidence type="ECO:0000313" key="7">
    <source>
        <dbReference type="Proteomes" id="UP000007947"/>
    </source>
</evidence>
<dbReference type="EMBL" id="AP012204">
    <property type="protein sequence ID" value="BAK33544.1"/>
    <property type="molecule type" value="Genomic_DNA"/>
</dbReference>
<evidence type="ECO:0000256" key="2">
    <source>
        <dbReference type="ARBA" id="ARBA00022723"/>
    </source>
</evidence>